<evidence type="ECO:0000313" key="3">
    <source>
        <dbReference type="EMBL" id="GEL94939.1"/>
    </source>
</evidence>
<feature type="coiled-coil region" evidence="1">
    <location>
        <begin position="21"/>
        <end position="48"/>
    </location>
</feature>
<dbReference type="InterPro" id="IPR007060">
    <property type="entry name" value="FtsL/DivIC"/>
</dbReference>
<reference evidence="3 4" key="1">
    <citation type="submission" date="2019-07" db="EMBL/GenBank/DDBJ databases">
        <title>Whole genome shotgun sequence of Cellulomonas composti NBRC 100758.</title>
        <authorList>
            <person name="Hosoyama A."/>
            <person name="Uohara A."/>
            <person name="Ohji S."/>
            <person name="Ichikawa N."/>
        </authorList>
    </citation>
    <scope>NUCLEOTIDE SEQUENCE [LARGE SCALE GENOMIC DNA]</scope>
    <source>
        <strain evidence="3 4">NBRC 100758</strain>
    </source>
</reference>
<protein>
    <recommendedName>
        <fullName evidence="5">Septum formation initiator</fullName>
    </recommendedName>
</protein>
<dbReference type="OrthoDB" id="5187715at2"/>
<accession>A0A511JAX8</accession>
<name>A0A511JAX8_9CELL</name>
<sequence length="151" mass="16055">MVLGIVAVMAFVLVYPTLHTYLRQQSDVRELRAQVAAARERNEDLLAESARWDDPAYIAAQARERLSYVMPGETPYRVVDPEIIADAPETTDEPATDAEAAAPLVPWYTAVWDSVTVAGTVGTADPSDEAGATVPDSRPSTAPSVAPSAGG</sequence>
<organism evidence="3 4">
    <name type="scientific">Cellulomonas composti</name>
    <dbReference type="NCBI Taxonomy" id="266130"/>
    <lineage>
        <taxon>Bacteria</taxon>
        <taxon>Bacillati</taxon>
        <taxon>Actinomycetota</taxon>
        <taxon>Actinomycetes</taxon>
        <taxon>Micrococcales</taxon>
        <taxon>Cellulomonadaceae</taxon>
        <taxon>Cellulomonas</taxon>
    </lineage>
</organism>
<proteinExistence type="predicted"/>
<dbReference type="Proteomes" id="UP000321720">
    <property type="component" value="Unassembled WGS sequence"/>
</dbReference>
<evidence type="ECO:0000256" key="2">
    <source>
        <dbReference type="SAM" id="MobiDB-lite"/>
    </source>
</evidence>
<gene>
    <name evidence="3" type="ORF">CCO02nite_15970</name>
</gene>
<evidence type="ECO:0008006" key="5">
    <source>
        <dbReference type="Google" id="ProtNLM"/>
    </source>
</evidence>
<dbReference type="Pfam" id="PF04977">
    <property type="entry name" value="DivIC"/>
    <property type="match status" value="1"/>
</dbReference>
<keyword evidence="4" id="KW-1185">Reference proteome</keyword>
<comment type="caution">
    <text evidence="3">The sequence shown here is derived from an EMBL/GenBank/DDBJ whole genome shotgun (WGS) entry which is preliminary data.</text>
</comment>
<dbReference type="AlphaFoldDB" id="A0A511JAX8"/>
<dbReference type="RefSeq" id="WP_146842608.1">
    <property type="nucleotide sequence ID" value="NZ_BJWG01000006.1"/>
</dbReference>
<feature type="region of interest" description="Disordered" evidence="2">
    <location>
        <begin position="120"/>
        <end position="151"/>
    </location>
</feature>
<evidence type="ECO:0000313" key="4">
    <source>
        <dbReference type="Proteomes" id="UP000321720"/>
    </source>
</evidence>
<evidence type="ECO:0000256" key="1">
    <source>
        <dbReference type="SAM" id="Coils"/>
    </source>
</evidence>
<keyword evidence="1" id="KW-0175">Coiled coil</keyword>
<dbReference type="EMBL" id="BJWG01000006">
    <property type="protein sequence ID" value="GEL94939.1"/>
    <property type="molecule type" value="Genomic_DNA"/>
</dbReference>